<dbReference type="Proteomes" id="UP000683360">
    <property type="component" value="Unassembled WGS sequence"/>
</dbReference>
<dbReference type="EMBL" id="CAJPWZ010000093">
    <property type="protein sequence ID" value="CAG2185542.1"/>
    <property type="molecule type" value="Genomic_DNA"/>
</dbReference>
<organism evidence="1 2">
    <name type="scientific">Mytilus edulis</name>
    <name type="common">Blue mussel</name>
    <dbReference type="NCBI Taxonomy" id="6550"/>
    <lineage>
        <taxon>Eukaryota</taxon>
        <taxon>Metazoa</taxon>
        <taxon>Spiralia</taxon>
        <taxon>Lophotrochozoa</taxon>
        <taxon>Mollusca</taxon>
        <taxon>Bivalvia</taxon>
        <taxon>Autobranchia</taxon>
        <taxon>Pteriomorphia</taxon>
        <taxon>Mytilida</taxon>
        <taxon>Mytiloidea</taxon>
        <taxon>Mytilidae</taxon>
        <taxon>Mytilinae</taxon>
        <taxon>Mytilus</taxon>
    </lineage>
</organism>
<dbReference type="PANTHER" id="PTHR15665:SF1">
    <property type="entry name" value="PROTEIN ASTEROID HOMOLOG 1"/>
    <property type="match status" value="1"/>
</dbReference>
<evidence type="ECO:0000313" key="2">
    <source>
        <dbReference type="Proteomes" id="UP000683360"/>
    </source>
</evidence>
<evidence type="ECO:0000313" key="1">
    <source>
        <dbReference type="EMBL" id="CAG2185542.1"/>
    </source>
</evidence>
<gene>
    <name evidence="1" type="ORF">MEDL_1145</name>
</gene>
<keyword evidence="2" id="KW-1185">Reference proteome</keyword>
<name>A0A8S3PPM1_MYTED</name>
<protein>
    <submittedName>
        <fullName evidence="1">Uncharacterized protein</fullName>
    </submittedName>
</protein>
<reference evidence="1" key="1">
    <citation type="submission" date="2021-03" db="EMBL/GenBank/DDBJ databases">
        <authorList>
            <person name="Bekaert M."/>
        </authorList>
    </citation>
    <scope>NUCLEOTIDE SEQUENCE</scope>
</reference>
<dbReference type="OrthoDB" id="25987at2759"/>
<dbReference type="PANTHER" id="PTHR15665">
    <property type="entry name" value="ASTEROID PROTEIN"/>
    <property type="match status" value="1"/>
</dbReference>
<dbReference type="InterPro" id="IPR026832">
    <property type="entry name" value="Asteroid"/>
</dbReference>
<proteinExistence type="predicted"/>
<comment type="caution">
    <text evidence="1">The sequence shown here is derived from an EMBL/GenBank/DDBJ whole genome shotgun (WGS) entry which is preliminary data.</text>
</comment>
<accession>A0A8S3PPM1</accession>
<dbReference type="AlphaFoldDB" id="A0A8S3PPM1"/>
<sequence>MREVLYWIKRCKDVESGKRQLQYFCKEDTKEEEKLFRSIEVYTETGNYTSYNLHDLIQRSNGKNFCRSPFPFGIRKWIIEHHRKGKIPNFIINTIIHKRNILKCQIEGTHDTSSHDCSLSIREVIYALLEGTETSITEYDRQKESVCIFLRKGSY</sequence>